<dbReference type="STRING" id="417292.SAMN05421806_116141"/>
<sequence>MLSYEDVMTVRLEPLTTAAKDWDEVGDGFEELETLYRHKVESVANDGVWAGVSASAASGRFAATRAEFEAGQTEARAIASILRDARQQFTTLVKHVRDLTKDAKAKDFTIDSEGRAHYDFDKLAPYRNDPDYDKAVQDARKAEEDWTRSIKQGVKAVDDADQGVKLALHDAAGIKGFFDGMFDRALGRGDGFNANAEGDIEVVEAREANKYANLILAGEELDKEDLAEYQRLMRDNDGDKAFSQTMLNALGPENTLKLSNKVNDLAYVDDTQDKRAYLNINAGLSNSLATATRVPEFTDANGKPLRYGTAAYQEAFSNWKKTPDSDFYLKWRQDLNELGDDKYDLKVAGEKVDVGRGHGQEVRGYQSLATLMQQGSGDFSPQFVSDITDDMIAMEKKDPDIWDLHGEYSGKNDGWFANDPVDASLGVMAHNPEGAAVYLDPATEAGKERYEYLLGNGDGARDWDIRDTTSFINDKAETAGPDEQDKDERRGLGDALTAAATGVDPTDPNARATEHTATNDRIFRHSLEFLSGQGDDMPSSLRNDMAKIMTSHGEEVHATMSNSGDPLPLDRGQVTEMTKQISRSENSYGMLHEGMNYAIVESFRDENRRPEDTLDAAGYTVGFMEEARYNALKGDQHDYTWDKAWSYHASGAMLNFIPGVGDIAQRGADMVTTAWIMDEQQRQADELTDNNKTTYEARNGQLKSLANEWYAVNSAWAQDETGYSADEGIYRRIEAAANDGNDATDGIEGDQ</sequence>
<gene>
    <name evidence="1" type="ORF">SAMN05421806_116141</name>
</gene>
<dbReference type="AlphaFoldDB" id="A0A1G9GQ33"/>
<evidence type="ECO:0000313" key="1">
    <source>
        <dbReference type="EMBL" id="SDL02789.1"/>
    </source>
</evidence>
<accession>A0A1G9GQ33</accession>
<protein>
    <submittedName>
        <fullName evidence="1">Uncharacterized protein</fullName>
    </submittedName>
</protein>
<evidence type="ECO:0000313" key="2">
    <source>
        <dbReference type="Proteomes" id="UP000199155"/>
    </source>
</evidence>
<dbReference type="Proteomes" id="UP000199155">
    <property type="component" value="Unassembled WGS sequence"/>
</dbReference>
<name>A0A1G9GQ33_9ACTN</name>
<dbReference type="EMBL" id="FNFF01000016">
    <property type="protein sequence ID" value="SDL02789.1"/>
    <property type="molecule type" value="Genomic_DNA"/>
</dbReference>
<keyword evidence="2" id="KW-1185">Reference proteome</keyword>
<proteinExistence type="predicted"/>
<reference evidence="1 2" key="1">
    <citation type="submission" date="2016-10" db="EMBL/GenBank/DDBJ databases">
        <authorList>
            <person name="de Groot N.N."/>
        </authorList>
    </citation>
    <scope>NUCLEOTIDE SEQUENCE [LARGE SCALE GENOMIC DNA]</scope>
    <source>
        <strain evidence="1 2">CGMCC 4.5727</strain>
    </source>
</reference>
<organism evidence="1 2">
    <name type="scientific">Streptomyces indicus</name>
    <dbReference type="NCBI Taxonomy" id="417292"/>
    <lineage>
        <taxon>Bacteria</taxon>
        <taxon>Bacillati</taxon>
        <taxon>Actinomycetota</taxon>
        <taxon>Actinomycetes</taxon>
        <taxon>Kitasatosporales</taxon>
        <taxon>Streptomycetaceae</taxon>
        <taxon>Streptomyces</taxon>
    </lineage>
</organism>